<evidence type="ECO:0000256" key="4">
    <source>
        <dbReference type="ARBA" id="ARBA00013078"/>
    </source>
</evidence>
<dbReference type="SFLD" id="SFLDG01129">
    <property type="entry name" value="C1.5:_HAD__Beta-PGM__Phosphata"/>
    <property type="match status" value="1"/>
</dbReference>
<dbReference type="InterPro" id="IPR036412">
    <property type="entry name" value="HAD-like_sf"/>
</dbReference>
<sequence>MNILKLLVFDCDGVLFDSKLANIYFYNYLLKKIGRAPLTPEEIEFIHMHSVNECIEYILRDYPEKLELAKKIQKETSYQFFFKYIVPEEGLFEFLNWAKKYFYLALCTNRTTSTYPLLEHFNLKNYFDFIMTASQVSKNNPLALLTILKYFKVEQKSTLYIGDSKVDKELCEKCNVKLVSYKNPDLRADFYVKNYKELKKLIEKNFQFHPLERNKFY</sequence>
<comment type="pathway">
    <text evidence="2">Organic acid metabolism; glycolate biosynthesis; glycolate from 2-phosphoglycolate: step 1/1.</text>
</comment>
<dbReference type="InterPro" id="IPR050155">
    <property type="entry name" value="HAD-like_hydrolase_sf"/>
</dbReference>
<dbReference type="Pfam" id="PF13419">
    <property type="entry name" value="HAD_2"/>
    <property type="match status" value="1"/>
</dbReference>
<dbReference type="SUPFAM" id="SSF56784">
    <property type="entry name" value="HAD-like"/>
    <property type="match status" value="1"/>
</dbReference>
<name>A0A2N7PM92_9BACT</name>
<gene>
    <name evidence="5" type="ORF">C0190_06495</name>
</gene>
<accession>A0A2N7PM92</accession>
<dbReference type="Gene3D" id="1.10.150.240">
    <property type="entry name" value="Putative phosphatase, domain 2"/>
    <property type="match status" value="1"/>
</dbReference>
<dbReference type="GO" id="GO:0008967">
    <property type="term" value="F:phosphoglycolate phosphatase activity"/>
    <property type="evidence" value="ECO:0007669"/>
    <property type="project" value="UniProtKB-EC"/>
</dbReference>
<dbReference type="Proteomes" id="UP000235460">
    <property type="component" value="Unassembled WGS sequence"/>
</dbReference>
<dbReference type="InterPro" id="IPR023214">
    <property type="entry name" value="HAD_sf"/>
</dbReference>
<dbReference type="SFLD" id="SFLDS00003">
    <property type="entry name" value="Haloacid_Dehalogenase"/>
    <property type="match status" value="1"/>
</dbReference>
<evidence type="ECO:0000256" key="3">
    <source>
        <dbReference type="ARBA" id="ARBA00006171"/>
    </source>
</evidence>
<dbReference type="PANTHER" id="PTHR43434">
    <property type="entry name" value="PHOSPHOGLYCOLATE PHOSPHATASE"/>
    <property type="match status" value="1"/>
</dbReference>
<dbReference type="AlphaFoldDB" id="A0A2N7PM92"/>
<comment type="similarity">
    <text evidence="3">Belongs to the HAD-like hydrolase superfamily. CbbY/CbbZ/Gph/YieH family.</text>
</comment>
<organism evidence="5 6">
    <name type="scientific">Thermodesulfobacterium geofontis</name>
    <dbReference type="NCBI Taxonomy" id="1295609"/>
    <lineage>
        <taxon>Bacteria</taxon>
        <taxon>Pseudomonadati</taxon>
        <taxon>Thermodesulfobacteriota</taxon>
        <taxon>Thermodesulfobacteria</taxon>
        <taxon>Thermodesulfobacteriales</taxon>
        <taxon>Thermodesulfobacteriaceae</taxon>
        <taxon>Thermodesulfobacterium</taxon>
    </lineage>
</organism>
<comment type="caution">
    <text evidence="5">The sequence shown here is derived from an EMBL/GenBank/DDBJ whole genome shotgun (WGS) entry which is preliminary data.</text>
</comment>
<dbReference type="EC" id="3.1.3.18" evidence="4"/>
<dbReference type="PANTHER" id="PTHR43434:SF1">
    <property type="entry name" value="PHOSPHOGLYCOLATE PHOSPHATASE"/>
    <property type="match status" value="1"/>
</dbReference>
<dbReference type="GO" id="GO:0006281">
    <property type="term" value="P:DNA repair"/>
    <property type="evidence" value="ECO:0007669"/>
    <property type="project" value="TreeGrafter"/>
</dbReference>
<dbReference type="InterPro" id="IPR041492">
    <property type="entry name" value="HAD_2"/>
</dbReference>
<evidence type="ECO:0000313" key="6">
    <source>
        <dbReference type="Proteomes" id="UP000235460"/>
    </source>
</evidence>
<proteinExistence type="inferred from homology"/>
<evidence type="ECO:0000256" key="2">
    <source>
        <dbReference type="ARBA" id="ARBA00004818"/>
    </source>
</evidence>
<protein>
    <recommendedName>
        <fullName evidence="4">phosphoglycolate phosphatase</fullName>
        <ecNumber evidence="4">3.1.3.18</ecNumber>
    </recommendedName>
</protein>
<evidence type="ECO:0000313" key="5">
    <source>
        <dbReference type="EMBL" id="PMP65654.1"/>
    </source>
</evidence>
<evidence type="ECO:0000256" key="1">
    <source>
        <dbReference type="ARBA" id="ARBA00000830"/>
    </source>
</evidence>
<dbReference type="GO" id="GO:0005829">
    <property type="term" value="C:cytosol"/>
    <property type="evidence" value="ECO:0007669"/>
    <property type="project" value="TreeGrafter"/>
</dbReference>
<reference evidence="5 6" key="1">
    <citation type="submission" date="2018-01" db="EMBL/GenBank/DDBJ databases">
        <title>Metagenomic assembled genomes from two thermal pools in the Uzon Caldera, Kamchatka, Russia.</title>
        <authorList>
            <person name="Wilkins L."/>
            <person name="Ettinger C."/>
        </authorList>
    </citation>
    <scope>NUCLEOTIDE SEQUENCE [LARGE SCALE GENOMIC DNA]</scope>
    <source>
        <strain evidence="5">ZAV-08</strain>
    </source>
</reference>
<dbReference type="InterPro" id="IPR023198">
    <property type="entry name" value="PGP-like_dom2"/>
</dbReference>
<dbReference type="Gene3D" id="3.40.50.1000">
    <property type="entry name" value="HAD superfamily/HAD-like"/>
    <property type="match status" value="1"/>
</dbReference>
<comment type="catalytic activity">
    <reaction evidence="1">
        <text>2-phosphoglycolate + H2O = glycolate + phosphate</text>
        <dbReference type="Rhea" id="RHEA:14369"/>
        <dbReference type="ChEBI" id="CHEBI:15377"/>
        <dbReference type="ChEBI" id="CHEBI:29805"/>
        <dbReference type="ChEBI" id="CHEBI:43474"/>
        <dbReference type="ChEBI" id="CHEBI:58033"/>
        <dbReference type="EC" id="3.1.3.18"/>
    </reaction>
</comment>
<dbReference type="EMBL" id="PNIK01000092">
    <property type="protein sequence ID" value="PMP65654.1"/>
    <property type="molecule type" value="Genomic_DNA"/>
</dbReference>